<dbReference type="PANTHER" id="PTHR10091">
    <property type="entry name" value="ALDOSE-1-EPIMERASE"/>
    <property type="match status" value="1"/>
</dbReference>
<evidence type="ECO:0000256" key="5">
    <source>
        <dbReference type="ARBA" id="ARBA00014165"/>
    </source>
</evidence>
<dbReference type="RefSeq" id="WP_261920671.1">
    <property type="nucleotide sequence ID" value="NZ_CP022011.1"/>
</dbReference>
<evidence type="ECO:0000256" key="1">
    <source>
        <dbReference type="ARBA" id="ARBA00001614"/>
    </source>
</evidence>
<dbReference type="EMBL" id="CP022011">
    <property type="protein sequence ID" value="QDJ14805.1"/>
    <property type="molecule type" value="Genomic_DNA"/>
</dbReference>
<dbReference type="InterPro" id="IPR014718">
    <property type="entry name" value="GH-type_carb-bd"/>
</dbReference>
<comment type="similarity">
    <text evidence="3 8">Belongs to the aldose epimerase family.</text>
</comment>
<dbReference type="PANTHER" id="PTHR10091:SF0">
    <property type="entry name" value="GALACTOSE MUTAROTASE"/>
    <property type="match status" value="1"/>
</dbReference>
<dbReference type="InterPro" id="IPR011013">
    <property type="entry name" value="Gal_mutarotase_sf_dom"/>
</dbReference>
<evidence type="ECO:0000313" key="10">
    <source>
        <dbReference type="Proteomes" id="UP000955338"/>
    </source>
</evidence>
<dbReference type="InterPro" id="IPR015443">
    <property type="entry name" value="Aldose_1-epimerase"/>
</dbReference>
<evidence type="ECO:0000313" key="9">
    <source>
        <dbReference type="EMBL" id="QDJ14805.1"/>
    </source>
</evidence>
<dbReference type="Proteomes" id="UP000955338">
    <property type="component" value="Chromosome"/>
</dbReference>
<dbReference type="Pfam" id="PF01263">
    <property type="entry name" value="Aldose_epim"/>
    <property type="match status" value="1"/>
</dbReference>
<dbReference type="PIRSF" id="PIRSF005096">
    <property type="entry name" value="GALM"/>
    <property type="match status" value="1"/>
</dbReference>
<keyword evidence="6 8" id="KW-0413">Isomerase</keyword>
<dbReference type="AlphaFoldDB" id="A0A8D4IY86"/>
<comment type="pathway">
    <text evidence="2 8">Carbohydrate metabolism; hexose metabolism.</text>
</comment>
<proteinExistence type="inferred from homology"/>
<evidence type="ECO:0000256" key="2">
    <source>
        <dbReference type="ARBA" id="ARBA00005028"/>
    </source>
</evidence>
<dbReference type="Gene3D" id="2.70.98.10">
    <property type="match status" value="1"/>
</dbReference>
<dbReference type="CDD" id="cd09019">
    <property type="entry name" value="galactose_mutarotase_like"/>
    <property type="match status" value="1"/>
</dbReference>
<keyword evidence="7 8" id="KW-0119">Carbohydrate metabolism</keyword>
<dbReference type="GO" id="GO:0005737">
    <property type="term" value="C:cytoplasm"/>
    <property type="evidence" value="ECO:0007669"/>
    <property type="project" value="TreeGrafter"/>
</dbReference>
<dbReference type="NCBIfam" id="NF008277">
    <property type="entry name" value="PRK11055.1"/>
    <property type="match status" value="1"/>
</dbReference>
<dbReference type="InterPro" id="IPR008183">
    <property type="entry name" value="Aldose_1/G6P_1-epimerase"/>
</dbReference>
<dbReference type="NCBIfam" id="TIGR02636">
    <property type="entry name" value="galM_Leloir"/>
    <property type="match status" value="1"/>
</dbReference>
<evidence type="ECO:0000256" key="6">
    <source>
        <dbReference type="ARBA" id="ARBA00023235"/>
    </source>
</evidence>
<dbReference type="EC" id="5.1.3.3" evidence="4 8"/>
<keyword evidence="10" id="KW-1185">Reference proteome</keyword>
<dbReference type="InterPro" id="IPR047215">
    <property type="entry name" value="Galactose_mutarotase-like"/>
</dbReference>
<organism evidence="9 10">
    <name type="scientific">Mergibacter septicus</name>
    <dbReference type="NCBI Taxonomy" id="221402"/>
    <lineage>
        <taxon>Bacteria</taxon>
        <taxon>Pseudomonadati</taxon>
        <taxon>Pseudomonadota</taxon>
        <taxon>Gammaproteobacteria</taxon>
        <taxon>Pasteurellales</taxon>
        <taxon>Pasteurellaceae</taxon>
        <taxon>Mergibacter</taxon>
    </lineage>
</organism>
<accession>A0A8D4IY86</accession>
<dbReference type="GO" id="GO:0033499">
    <property type="term" value="P:galactose catabolic process via UDP-galactose, Leloir pathway"/>
    <property type="evidence" value="ECO:0007669"/>
    <property type="project" value="TreeGrafter"/>
</dbReference>
<name>A0A8D4IY86_9PAST</name>
<protein>
    <recommendedName>
        <fullName evidence="5 8">Aldose 1-epimerase</fullName>
        <ecNumber evidence="4 8">5.1.3.3</ecNumber>
    </recommendedName>
</protein>
<dbReference type="UniPathway" id="UPA00242"/>
<evidence type="ECO:0000256" key="4">
    <source>
        <dbReference type="ARBA" id="ARBA00013185"/>
    </source>
</evidence>
<dbReference type="GO" id="GO:0004034">
    <property type="term" value="F:aldose 1-epimerase activity"/>
    <property type="evidence" value="ECO:0007669"/>
    <property type="project" value="UniProtKB-EC"/>
</dbReference>
<dbReference type="InterPro" id="IPR018052">
    <property type="entry name" value="Ald1_epimerase_CS"/>
</dbReference>
<dbReference type="PROSITE" id="PS00545">
    <property type="entry name" value="ALDOSE_1_EPIMERASE"/>
    <property type="match status" value="1"/>
</dbReference>
<evidence type="ECO:0000256" key="7">
    <source>
        <dbReference type="ARBA" id="ARBA00023277"/>
    </source>
</evidence>
<dbReference type="GO" id="GO:0030246">
    <property type="term" value="F:carbohydrate binding"/>
    <property type="evidence" value="ECO:0007669"/>
    <property type="project" value="InterPro"/>
</dbReference>
<reference evidence="9" key="1">
    <citation type="submission" date="2017-06" db="EMBL/GenBank/DDBJ databases">
        <title>Genome sequencing of pathogenic and non-pathogenic strains within Bisgaard taxon 40.</title>
        <authorList>
            <person name="Ladner J.T."/>
            <person name="Lovett S.P."/>
            <person name="Koroleva G."/>
            <person name="Lorch J.M."/>
        </authorList>
    </citation>
    <scope>NUCLEOTIDE SEQUENCE</scope>
    <source>
        <strain evidence="9">27576-1-I1</strain>
    </source>
</reference>
<gene>
    <name evidence="9" type="primary">galM</name>
    <name evidence="9" type="ORF">CEP48_04915</name>
</gene>
<dbReference type="InterPro" id="IPR013458">
    <property type="entry name" value="Ald_epimerase_bac"/>
</dbReference>
<sequence length="352" mass="39747">MLSLSHCLAPDGQPFQLFTLSNRQGMQILLTDWGATWCSAQLTITTQTGEVELRELLCGCKIEHLADNQAYLGATIGRFANRIAHGKFSLAGKDYHLTRNQKQRHCLHGGKGFDQRRWQVEQSNNNSVIFSLFSADGDQGFAGNLWVKVKYHLTDENQVSIEFSAISDQTTPLNLTNHAYFNLDNKALPLDIRHHQLQLFADYYLPVDAEGIPNAPLTSVTQTNFDFRQAKILGQDLLQDLEQQKVNGYDHSFLLQETENLGLKPAANLISRDQKVELSIYTTQPAIQVYTANFFAGTPNFKGEKYQNHCAVALETQALPDTPNHPEWFKYGGISLANQPYHQKTIFAFKRL</sequence>
<comment type="catalytic activity">
    <reaction evidence="1 8">
        <text>alpha-D-glucose = beta-D-glucose</text>
        <dbReference type="Rhea" id="RHEA:10264"/>
        <dbReference type="ChEBI" id="CHEBI:15903"/>
        <dbReference type="ChEBI" id="CHEBI:17925"/>
        <dbReference type="EC" id="5.1.3.3"/>
    </reaction>
</comment>
<evidence type="ECO:0000256" key="8">
    <source>
        <dbReference type="PIRNR" id="PIRNR005096"/>
    </source>
</evidence>
<evidence type="ECO:0000256" key="3">
    <source>
        <dbReference type="ARBA" id="ARBA00006206"/>
    </source>
</evidence>
<dbReference type="GO" id="GO:0006006">
    <property type="term" value="P:glucose metabolic process"/>
    <property type="evidence" value="ECO:0007669"/>
    <property type="project" value="TreeGrafter"/>
</dbReference>
<dbReference type="SUPFAM" id="SSF74650">
    <property type="entry name" value="Galactose mutarotase-like"/>
    <property type="match status" value="1"/>
</dbReference>